<dbReference type="GO" id="GO:0016887">
    <property type="term" value="F:ATP hydrolysis activity"/>
    <property type="evidence" value="ECO:0007669"/>
    <property type="project" value="TreeGrafter"/>
</dbReference>
<gene>
    <name evidence="3" type="ORF">VSF3289_00695</name>
</gene>
<dbReference type="PANTHER" id="PTHR43384">
    <property type="entry name" value="SEPTUM SITE-DETERMINING PROTEIN MIND HOMOLOG, CHLOROPLASTIC-RELATED"/>
    <property type="match status" value="1"/>
</dbReference>
<comment type="caution">
    <text evidence="3">The sequence shown here is derived from an EMBL/GenBank/DDBJ whole genome shotgun (WGS) entry which is preliminary data.</text>
</comment>
<evidence type="ECO:0000256" key="1">
    <source>
        <dbReference type="ARBA" id="ARBA00022741"/>
    </source>
</evidence>
<dbReference type="Gene3D" id="3.40.50.2300">
    <property type="match status" value="1"/>
</dbReference>
<dbReference type="Gene3D" id="3.40.50.300">
    <property type="entry name" value="P-loop containing nucleotide triphosphate hydrolases"/>
    <property type="match status" value="1"/>
</dbReference>
<evidence type="ECO:0000313" key="4">
    <source>
        <dbReference type="Proteomes" id="UP000095131"/>
    </source>
</evidence>
<dbReference type="PATRIC" id="fig|45658.8.peg.686"/>
<dbReference type="Proteomes" id="UP000095131">
    <property type="component" value="Unassembled WGS sequence"/>
</dbReference>
<name>A0A1E3WKZ2_9VIBR</name>
<dbReference type="AlphaFoldDB" id="A0A1E3WKZ2"/>
<evidence type="ECO:0000313" key="3">
    <source>
        <dbReference type="EMBL" id="ODS10440.1"/>
    </source>
</evidence>
<protein>
    <recommendedName>
        <fullName evidence="5">Type II secretion system protein Z</fullName>
    </recommendedName>
</protein>
<evidence type="ECO:0000256" key="2">
    <source>
        <dbReference type="ARBA" id="ARBA00022840"/>
    </source>
</evidence>
<dbReference type="PANTHER" id="PTHR43384:SF6">
    <property type="entry name" value="SEPTUM SITE-DETERMINING PROTEIN MIND HOMOLOG, CHLOROPLASTIC"/>
    <property type="match status" value="1"/>
</dbReference>
<dbReference type="RefSeq" id="WP_069446091.1">
    <property type="nucleotide sequence ID" value="NZ_CP195089.1"/>
</dbReference>
<dbReference type="GO" id="GO:0005524">
    <property type="term" value="F:ATP binding"/>
    <property type="evidence" value="ECO:0007669"/>
    <property type="project" value="UniProtKB-KW"/>
</dbReference>
<evidence type="ECO:0008006" key="5">
    <source>
        <dbReference type="Google" id="ProtNLM"/>
    </source>
</evidence>
<dbReference type="OrthoDB" id="6250531at2"/>
<keyword evidence="2" id="KW-0067">ATP-binding</keyword>
<dbReference type="InterPro" id="IPR027417">
    <property type="entry name" value="P-loop_NTPase"/>
</dbReference>
<keyword evidence="1" id="KW-0547">Nucleotide-binding</keyword>
<reference evidence="3 4" key="1">
    <citation type="submission" date="2016-08" db="EMBL/GenBank/DDBJ databases">
        <title>Genome sequencing of Vibrio scophthalmi strain FP3289, an isolated from Paralichthys olivaceus.</title>
        <authorList>
            <person name="Han H.-J."/>
        </authorList>
    </citation>
    <scope>NUCLEOTIDE SEQUENCE [LARGE SCALE GENOMIC DNA]</scope>
    <source>
        <strain evidence="3 4">FP3289</strain>
    </source>
</reference>
<dbReference type="GO" id="GO:0005829">
    <property type="term" value="C:cytosol"/>
    <property type="evidence" value="ECO:0007669"/>
    <property type="project" value="TreeGrafter"/>
</dbReference>
<dbReference type="InterPro" id="IPR050625">
    <property type="entry name" value="ParA/MinD_ATPase"/>
</dbReference>
<proteinExistence type="predicted"/>
<dbReference type="EMBL" id="MDCJ01000002">
    <property type="protein sequence ID" value="ODS10440.1"/>
    <property type="molecule type" value="Genomic_DNA"/>
</dbReference>
<sequence length="411" mass="45648">MFDLVDILKSKELGTPRDARHIDSVAFFQTEECKQLITEAYRFEGLEQPAFYALADDKVSEHTRSESIEVIILELNKSNDVAKDAERLSHLMPNSASVVVIGSEDCISTIRKLKSMGIYYLFWPINKNELIDFVLSVNDNRLGNRGISKNRRAKLVSFVGCKGGVGATMICAEMSYILAEKRNASCVVVDNCYRGGNLDIMMGIEKFKKREIRAGSLASNLDFTSSQSLLKKQSKNLSILSLTSEDIANTDLKDYTKNVAAFVSEDTNFILEDLSSTAEMVFSSQDLVDMSDCVILVISASISSLREAARINKDIKSEAETKGTPLRVIIVLNYNAPEANATVTRDEVEEFLCRPVDIVIPYVKKLDAKILDKQRISDLRGQPAKALYNLAALIFGEEAKNGSAFPFKWGS</sequence>
<dbReference type="SUPFAM" id="SSF52540">
    <property type="entry name" value="P-loop containing nucleoside triphosphate hydrolases"/>
    <property type="match status" value="1"/>
</dbReference>
<dbReference type="GO" id="GO:0009898">
    <property type="term" value="C:cytoplasmic side of plasma membrane"/>
    <property type="evidence" value="ECO:0007669"/>
    <property type="project" value="TreeGrafter"/>
</dbReference>
<accession>A0A1E3WKZ2</accession>
<dbReference type="GO" id="GO:0051782">
    <property type="term" value="P:negative regulation of cell division"/>
    <property type="evidence" value="ECO:0007669"/>
    <property type="project" value="TreeGrafter"/>
</dbReference>
<organism evidence="3 4">
    <name type="scientific">Vibrio scophthalmi</name>
    <dbReference type="NCBI Taxonomy" id="45658"/>
    <lineage>
        <taxon>Bacteria</taxon>
        <taxon>Pseudomonadati</taxon>
        <taxon>Pseudomonadota</taxon>
        <taxon>Gammaproteobacteria</taxon>
        <taxon>Vibrionales</taxon>
        <taxon>Vibrionaceae</taxon>
        <taxon>Vibrio</taxon>
    </lineage>
</organism>